<dbReference type="EMBL" id="MEUI01000014">
    <property type="protein sequence ID" value="OGC34604.1"/>
    <property type="molecule type" value="Genomic_DNA"/>
</dbReference>
<dbReference type="GO" id="GO:0046872">
    <property type="term" value="F:metal ion binding"/>
    <property type="evidence" value="ECO:0007669"/>
    <property type="project" value="UniProtKB-KW"/>
</dbReference>
<dbReference type="AlphaFoldDB" id="A0A1F4TPF8"/>
<reference evidence="11 12" key="1">
    <citation type="journal article" date="2016" name="Nat. Commun.">
        <title>Thousands of microbial genomes shed light on interconnected biogeochemical processes in an aquifer system.</title>
        <authorList>
            <person name="Anantharaman K."/>
            <person name="Brown C.T."/>
            <person name="Hug L.A."/>
            <person name="Sharon I."/>
            <person name="Castelle C.J."/>
            <person name="Probst A.J."/>
            <person name="Thomas B.C."/>
            <person name="Singh A."/>
            <person name="Wilkins M.J."/>
            <person name="Karaoz U."/>
            <person name="Brodie E.L."/>
            <person name="Williams K.H."/>
            <person name="Hubbard S.S."/>
            <person name="Banfield J.F."/>
        </authorList>
    </citation>
    <scope>NUCLEOTIDE SEQUENCE [LARGE SCALE GENOMIC DNA]</scope>
</reference>
<evidence type="ECO:0000256" key="8">
    <source>
        <dbReference type="ARBA" id="ARBA00022842"/>
    </source>
</evidence>
<comment type="cofactor">
    <cofactor evidence="1">
        <name>Mg(2+)</name>
        <dbReference type="ChEBI" id="CHEBI:18420"/>
    </cofactor>
</comment>
<organism evidence="11 12">
    <name type="scientific">candidate division WOR-1 bacterium RIFOXYC2_FULL_41_25</name>
    <dbReference type="NCBI Taxonomy" id="1802586"/>
    <lineage>
        <taxon>Bacteria</taxon>
        <taxon>Bacillati</taxon>
        <taxon>Saganbacteria</taxon>
    </lineage>
</organism>
<dbReference type="InterPro" id="IPR002934">
    <property type="entry name" value="Polymerase_NTP_transf_dom"/>
</dbReference>
<comment type="similarity">
    <text evidence="9">Belongs to the MntA antitoxin family.</text>
</comment>
<dbReference type="PANTHER" id="PTHR33571">
    <property type="entry name" value="SSL8005 PROTEIN"/>
    <property type="match status" value="1"/>
</dbReference>
<keyword evidence="6" id="KW-0547">Nucleotide-binding</keyword>
<evidence type="ECO:0000256" key="3">
    <source>
        <dbReference type="ARBA" id="ARBA00022679"/>
    </source>
</evidence>
<comment type="caution">
    <text evidence="11">The sequence shown here is derived from an EMBL/GenBank/DDBJ whole genome shotgun (WGS) entry which is preliminary data.</text>
</comment>
<name>A0A1F4TPF8_UNCSA</name>
<evidence type="ECO:0000313" key="11">
    <source>
        <dbReference type="EMBL" id="OGC34604.1"/>
    </source>
</evidence>
<proteinExistence type="inferred from homology"/>
<keyword evidence="5" id="KW-0479">Metal-binding</keyword>
<keyword evidence="8" id="KW-0460">Magnesium</keyword>
<evidence type="ECO:0000256" key="7">
    <source>
        <dbReference type="ARBA" id="ARBA00022840"/>
    </source>
</evidence>
<sequence length="110" mass="12339">MKDDKKGKDGKNLTADDILGFLKKNSGVLQKFNVKRIGLFGSFARGEQSSQSDIDLVVEFKKTSFDNFMDLAFFLEDSFGRKVDLLTPAGIRDIRVKQVVDNIKKGTIYA</sequence>
<dbReference type="Pfam" id="PF01909">
    <property type="entry name" value="NTP_transf_2"/>
    <property type="match status" value="1"/>
</dbReference>
<evidence type="ECO:0000256" key="6">
    <source>
        <dbReference type="ARBA" id="ARBA00022741"/>
    </source>
</evidence>
<dbReference type="InterPro" id="IPR043519">
    <property type="entry name" value="NT_sf"/>
</dbReference>
<keyword evidence="7" id="KW-0067">ATP-binding</keyword>
<gene>
    <name evidence="11" type="ORF">A2462_04660</name>
</gene>
<evidence type="ECO:0000256" key="1">
    <source>
        <dbReference type="ARBA" id="ARBA00001946"/>
    </source>
</evidence>
<dbReference type="PANTHER" id="PTHR33571:SF14">
    <property type="entry name" value="PROTEIN ADENYLYLTRANSFERASE MJ0435-RELATED"/>
    <property type="match status" value="1"/>
</dbReference>
<dbReference type="Proteomes" id="UP000177309">
    <property type="component" value="Unassembled WGS sequence"/>
</dbReference>
<evidence type="ECO:0000259" key="10">
    <source>
        <dbReference type="Pfam" id="PF01909"/>
    </source>
</evidence>
<keyword evidence="3" id="KW-0808">Transferase</keyword>
<dbReference type="GO" id="GO:0016779">
    <property type="term" value="F:nucleotidyltransferase activity"/>
    <property type="evidence" value="ECO:0007669"/>
    <property type="project" value="UniProtKB-KW"/>
</dbReference>
<feature type="domain" description="Polymerase nucleotidyl transferase" evidence="10">
    <location>
        <begin position="28"/>
        <end position="109"/>
    </location>
</feature>
<evidence type="ECO:0000256" key="2">
    <source>
        <dbReference type="ARBA" id="ARBA00022649"/>
    </source>
</evidence>
<dbReference type="CDD" id="cd05403">
    <property type="entry name" value="NT_KNTase_like"/>
    <property type="match status" value="1"/>
</dbReference>
<evidence type="ECO:0000313" key="12">
    <source>
        <dbReference type="Proteomes" id="UP000177309"/>
    </source>
</evidence>
<keyword evidence="4" id="KW-0548">Nucleotidyltransferase</keyword>
<evidence type="ECO:0000256" key="5">
    <source>
        <dbReference type="ARBA" id="ARBA00022723"/>
    </source>
</evidence>
<dbReference type="GO" id="GO:0005524">
    <property type="term" value="F:ATP binding"/>
    <property type="evidence" value="ECO:0007669"/>
    <property type="project" value="UniProtKB-KW"/>
</dbReference>
<keyword evidence="2" id="KW-1277">Toxin-antitoxin system</keyword>
<dbReference type="InterPro" id="IPR052038">
    <property type="entry name" value="Type-VII_TA_antitoxin"/>
</dbReference>
<protein>
    <recommendedName>
        <fullName evidence="10">Polymerase nucleotidyl transferase domain-containing protein</fullName>
    </recommendedName>
</protein>
<accession>A0A1F4TPF8</accession>
<dbReference type="Gene3D" id="3.30.460.10">
    <property type="entry name" value="Beta Polymerase, domain 2"/>
    <property type="match status" value="1"/>
</dbReference>
<dbReference type="SUPFAM" id="SSF81301">
    <property type="entry name" value="Nucleotidyltransferase"/>
    <property type="match status" value="1"/>
</dbReference>
<evidence type="ECO:0000256" key="9">
    <source>
        <dbReference type="ARBA" id="ARBA00038276"/>
    </source>
</evidence>
<evidence type="ECO:0000256" key="4">
    <source>
        <dbReference type="ARBA" id="ARBA00022695"/>
    </source>
</evidence>